<dbReference type="AlphaFoldDB" id="A0A0F9QRD6"/>
<sequence>MEILETLKIYIKTLKGRETLAKSQYTYASTNNPCKADCGQDGEFYEGQEQVYAEIRGELTRLLEEYK</sequence>
<evidence type="ECO:0000313" key="1">
    <source>
        <dbReference type="EMBL" id="KKN39542.1"/>
    </source>
</evidence>
<name>A0A0F9QRD6_9ZZZZ</name>
<proteinExistence type="predicted"/>
<gene>
    <name evidence="1" type="ORF">LCGC14_0742350</name>
</gene>
<comment type="caution">
    <text evidence="1">The sequence shown here is derived from an EMBL/GenBank/DDBJ whole genome shotgun (WGS) entry which is preliminary data.</text>
</comment>
<dbReference type="EMBL" id="LAZR01001757">
    <property type="protein sequence ID" value="KKN39542.1"/>
    <property type="molecule type" value="Genomic_DNA"/>
</dbReference>
<reference evidence="1" key="1">
    <citation type="journal article" date="2015" name="Nature">
        <title>Complex archaea that bridge the gap between prokaryotes and eukaryotes.</title>
        <authorList>
            <person name="Spang A."/>
            <person name="Saw J.H."/>
            <person name="Jorgensen S.L."/>
            <person name="Zaremba-Niedzwiedzka K."/>
            <person name="Martijn J."/>
            <person name="Lind A.E."/>
            <person name="van Eijk R."/>
            <person name="Schleper C."/>
            <person name="Guy L."/>
            <person name="Ettema T.J."/>
        </authorList>
    </citation>
    <scope>NUCLEOTIDE SEQUENCE</scope>
</reference>
<protein>
    <submittedName>
        <fullName evidence="1">Uncharacterized protein</fullName>
    </submittedName>
</protein>
<accession>A0A0F9QRD6</accession>
<organism evidence="1">
    <name type="scientific">marine sediment metagenome</name>
    <dbReference type="NCBI Taxonomy" id="412755"/>
    <lineage>
        <taxon>unclassified sequences</taxon>
        <taxon>metagenomes</taxon>
        <taxon>ecological metagenomes</taxon>
    </lineage>
</organism>